<feature type="chain" id="PRO_5047027918" evidence="2">
    <location>
        <begin position="37"/>
        <end position="183"/>
    </location>
</feature>
<reference evidence="4" key="1">
    <citation type="journal article" date="2019" name="Int. J. Syst. Evol. Microbiol.">
        <title>The Global Catalogue of Microorganisms (GCM) 10K type strain sequencing project: providing services to taxonomists for standard genome sequencing and annotation.</title>
        <authorList>
            <consortium name="The Broad Institute Genomics Platform"/>
            <consortium name="The Broad Institute Genome Sequencing Center for Infectious Disease"/>
            <person name="Wu L."/>
            <person name="Ma J."/>
        </authorList>
    </citation>
    <scope>NUCLEOTIDE SEQUENCE [LARGE SCALE GENOMIC DNA]</scope>
    <source>
        <strain evidence="4">KCTC 42211</strain>
    </source>
</reference>
<feature type="region of interest" description="Disordered" evidence="1">
    <location>
        <begin position="162"/>
        <end position="183"/>
    </location>
</feature>
<accession>A0ABV7UXC9</accession>
<keyword evidence="4" id="KW-1185">Reference proteome</keyword>
<dbReference type="EMBL" id="JBHRYF010000023">
    <property type="protein sequence ID" value="MFC3661611.1"/>
    <property type="molecule type" value="Genomic_DNA"/>
</dbReference>
<dbReference type="RefSeq" id="WP_386713357.1">
    <property type="nucleotide sequence ID" value="NZ_JBHRYF010000023.1"/>
</dbReference>
<feature type="signal peptide" evidence="2">
    <location>
        <begin position="1"/>
        <end position="36"/>
    </location>
</feature>
<proteinExistence type="predicted"/>
<gene>
    <name evidence="3" type="ORF">ACFOM9_16240</name>
</gene>
<protein>
    <submittedName>
        <fullName evidence="3">Uncharacterized protein</fullName>
    </submittedName>
</protein>
<sequence length="183" mass="19905">MTLPFVAVLQRLPRPVALLAAGLLLSAALLPPIAFAQDHAFAWNPRSGDAWVDAQLADINAYGSRYRGAFVDELARYHAAPRALVTELVDERNWAPGDVYYACVLAQVLGRPCRALVEAWGQSHDEGWAVVAAQAGIASRPNPTQRLKQEIAASYARWGRPVAEVPAPTKEGDEDPKQRKRGG</sequence>
<evidence type="ECO:0000313" key="4">
    <source>
        <dbReference type="Proteomes" id="UP001595724"/>
    </source>
</evidence>
<evidence type="ECO:0000256" key="2">
    <source>
        <dbReference type="SAM" id="SignalP"/>
    </source>
</evidence>
<evidence type="ECO:0000256" key="1">
    <source>
        <dbReference type="SAM" id="MobiDB-lite"/>
    </source>
</evidence>
<dbReference type="Proteomes" id="UP001595724">
    <property type="component" value="Unassembled WGS sequence"/>
</dbReference>
<organism evidence="3 4">
    <name type="scientific">Luteimonas notoginsengisoli</name>
    <dbReference type="NCBI Taxonomy" id="1578200"/>
    <lineage>
        <taxon>Bacteria</taxon>
        <taxon>Pseudomonadati</taxon>
        <taxon>Pseudomonadota</taxon>
        <taxon>Gammaproteobacteria</taxon>
        <taxon>Lysobacterales</taxon>
        <taxon>Lysobacteraceae</taxon>
        <taxon>Luteimonas</taxon>
    </lineage>
</organism>
<evidence type="ECO:0000313" key="3">
    <source>
        <dbReference type="EMBL" id="MFC3661611.1"/>
    </source>
</evidence>
<keyword evidence="2" id="KW-0732">Signal</keyword>
<comment type="caution">
    <text evidence="3">The sequence shown here is derived from an EMBL/GenBank/DDBJ whole genome shotgun (WGS) entry which is preliminary data.</text>
</comment>
<name>A0ABV7UXC9_9GAMM</name>